<accession>A0A9Q0Q4S1</accession>
<dbReference type="EMBL" id="JAPFFK010000017">
    <property type="protein sequence ID" value="KAJ6699941.1"/>
    <property type="molecule type" value="Genomic_DNA"/>
</dbReference>
<gene>
    <name evidence="1" type="ORF">OIU79_013063</name>
</gene>
<sequence length="131" mass="14835">MFCAIQPHMQPLKFITHKKKRKEKKGYPHIQPLYISQERNDLPPHNCKYHCNRRARRDNIIEEEMTAMEIGSSSPAPASIAGVGAMFCAITPPLCNDATTTMAITVRTNEPPNRAMVALSPKFRDKNLLMD</sequence>
<reference evidence="1" key="1">
    <citation type="submission" date="2022-11" db="EMBL/GenBank/DDBJ databases">
        <authorList>
            <person name="Hyden B.L."/>
            <person name="Feng K."/>
            <person name="Yates T."/>
            <person name="Jawdy S."/>
            <person name="Smart L.B."/>
            <person name="Muchero W."/>
        </authorList>
    </citation>
    <scope>NUCLEOTIDE SEQUENCE</scope>
    <source>
        <tissue evidence="1">Shoot tip</tissue>
    </source>
</reference>
<reference evidence="1" key="2">
    <citation type="journal article" date="2023" name="Int. J. Mol. Sci.">
        <title>De Novo Assembly and Annotation of 11 Diverse Shrub Willow (Salix) Genomes Reveals Novel Gene Organization in Sex-Linked Regions.</title>
        <authorList>
            <person name="Hyden B."/>
            <person name="Feng K."/>
            <person name="Yates T.B."/>
            <person name="Jawdy S."/>
            <person name="Cereghino C."/>
            <person name="Smart L.B."/>
            <person name="Muchero W."/>
        </authorList>
    </citation>
    <scope>NUCLEOTIDE SEQUENCE</scope>
    <source>
        <tissue evidence="1">Shoot tip</tissue>
    </source>
</reference>
<protein>
    <submittedName>
        <fullName evidence="1">Uncharacterized protein</fullName>
    </submittedName>
</protein>
<dbReference type="AlphaFoldDB" id="A0A9Q0Q4S1"/>
<comment type="caution">
    <text evidence="1">The sequence shown here is derived from an EMBL/GenBank/DDBJ whole genome shotgun (WGS) entry which is preliminary data.</text>
</comment>
<proteinExistence type="predicted"/>
<evidence type="ECO:0000313" key="2">
    <source>
        <dbReference type="Proteomes" id="UP001151532"/>
    </source>
</evidence>
<evidence type="ECO:0000313" key="1">
    <source>
        <dbReference type="EMBL" id="KAJ6699941.1"/>
    </source>
</evidence>
<keyword evidence="2" id="KW-1185">Reference proteome</keyword>
<dbReference type="Proteomes" id="UP001151532">
    <property type="component" value="Chromosome 6"/>
</dbReference>
<organism evidence="1 2">
    <name type="scientific">Salix purpurea</name>
    <name type="common">Purple osier willow</name>
    <dbReference type="NCBI Taxonomy" id="77065"/>
    <lineage>
        <taxon>Eukaryota</taxon>
        <taxon>Viridiplantae</taxon>
        <taxon>Streptophyta</taxon>
        <taxon>Embryophyta</taxon>
        <taxon>Tracheophyta</taxon>
        <taxon>Spermatophyta</taxon>
        <taxon>Magnoliopsida</taxon>
        <taxon>eudicotyledons</taxon>
        <taxon>Gunneridae</taxon>
        <taxon>Pentapetalae</taxon>
        <taxon>rosids</taxon>
        <taxon>fabids</taxon>
        <taxon>Malpighiales</taxon>
        <taxon>Salicaceae</taxon>
        <taxon>Saliceae</taxon>
        <taxon>Salix</taxon>
    </lineage>
</organism>
<name>A0A9Q0Q4S1_SALPP</name>